<dbReference type="Gene3D" id="1.10.260.40">
    <property type="entry name" value="lambda repressor-like DNA-binding domains"/>
    <property type="match status" value="1"/>
</dbReference>
<evidence type="ECO:0000313" key="6">
    <source>
        <dbReference type="Proteomes" id="UP001082703"/>
    </source>
</evidence>
<keyword evidence="3" id="KW-0804">Transcription</keyword>
<dbReference type="SMART" id="SM00354">
    <property type="entry name" value="HTH_LACI"/>
    <property type="match status" value="1"/>
</dbReference>
<dbReference type="SUPFAM" id="SSF47413">
    <property type="entry name" value="lambda repressor-like DNA-binding domains"/>
    <property type="match status" value="1"/>
</dbReference>
<keyword evidence="2 5" id="KW-0238">DNA-binding</keyword>
<evidence type="ECO:0000256" key="3">
    <source>
        <dbReference type="ARBA" id="ARBA00023163"/>
    </source>
</evidence>
<name>A0ABT4BVJ2_9FIRM</name>
<keyword evidence="1" id="KW-0805">Transcription regulation</keyword>
<protein>
    <submittedName>
        <fullName evidence="5">LacI family DNA-binding transcriptional regulator</fullName>
    </submittedName>
</protein>
<feature type="domain" description="HTH lacI-type" evidence="4">
    <location>
        <begin position="3"/>
        <end position="57"/>
    </location>
</feature>
<dbReference type="InterPro" id="IPR028082">
    <property type="entry name" value="Peripla_BP_I"/>
</dbReference>
<evidence type="ECO:0000313" key="5">
    <source>
        <dbReference type="EMBL" id="MCY1713953.1"/>
    </source>
</evidence>
<dbReference type="EMBL" id="JAPOHA010000005">
    <property type="protein sequence ID" value="MCY1713953.1"/>
    <property type="molecule type" value="Genomic_DNA"/>
</dbReference>
<gene>
    <name evidence="5" type="ORF">OUY18_06765</name>
</gene>
<evidence type="ECO:0000256" key="2">
    <source>
        <dbReference type="ARBA" id="ARBA00023125"/>
    </source>
</evidence>
<dbReference type="Gene3D" id="3.40.50.2300">
    <property type="match status" value="2"/>
</dbReference>
<sequence>MAATIKAIATAAGVSRGTVDRVINGRGGVSPEIEQKIKKLIVDMNYTPNRAGKVLAGLKKPMKIGCMLPSIDNPFFYDVILGLKQSERELSDFGVSIEIAQVKGFDPNDHIRAIKELIAKNVSALCVSTVDVPAVQNVLNAIIQKGIPVISINSDLSHTNRLCYVGCNYAESGKTAAGILNLIRKEPLEVLIITGSLNMQGHNQRINGFIKTLQDKGIKHHIAEVIESMDDDHTAYTRTLCALKKYDRVNCLYITAAGVAGACRAVEEQNLQDQMTILTFDDVPATRELVLKNVIAATICQEPFKQGYESIKILYDYFVNGAAPKKTHYFTDTVIKIKENI</sequence>
<dbReference type="RefSeq" id="WP_268057997.1">
    <property type="nucleotide sequence ID" value="NZ_JAPOHA010000005.1"/>
</dbReference>
<accession>A0ABT4BVJ2</accession>
<dbReference type="PANTHER" id="PTHR30146:SF109">
    <property type="entry name" value="HTH-TYPE TRANSCRIPTIONAL REGULATOR GALS"/>
    <property type="match status" value="1"/>
</dbReference>
<comment type="caution">
    <text evidence="5">The sequence shown here is derived from an EMBL/GenBank/DDBJ whole genome shotgun (WGS) entry which is preliminary data.</text>
</comment>
<dbReference type="CDD" id="cd06307">
    <property type="entry name" value="PBP1_sugar_binding"/>
    <property type="match status" value="1"/>
</dbReference>
<dbReference type="Pfam" id="PF00356">
    <property type="entry name" value="LacI"/>
    <property type="match status" value="1"/>
</dbReference>
<dbReference type="SUPFAM" id="SSF53822">
    <property type="entry name" value="Periplasmic binding protein-like I"/>
    <property type="match status" value="1"/>
</dbReference>
<dbReference type="CDD" id="cd01392">
    <property type="entry name" value="HTH_LacI"/>
    <property type="match status" value="1"/>
</dbReference>
<dbReference type="Proteomes" id="UP001082703">
    <property type="component" value="Unassembled WGS sequence"/>
</dbReference>
<evidence type="ECO:0000256" key="1">
    <source>
        <dbReference type="ARBA" id="ARBA00023015"/>
    </source>
</evidence>
<dbReference type="PANTHER" id="PTHR30146">
    <property type="entry name" value="LACI-RELATED TRANSCRIPTIONAL REPRESSOR"/>
    <property type="match status" value="1"/>
</dbReference>
<reference evidence="5 6" key="1">
    <citation type="submission" date="2022-11" db="EMBL/GenBank/DDBJ databases">
        <authorList>
            <person name="Caiyu Z."/>
        </authorList>
    </citation>
    <scope>NUCLEOTIDE SEQUENCE [LARGE SCALE GENOMIC DNA]</scope>
    <source>
        <strain evidence="5 6">YR-4</strain>
    </source>
</reference>
<dbReference type="InterPro" id="IPR010982">
    <property type="entry name" value="Lambda_DNA-bd_dom_sf"/>
</dbReference>
<evidence type="ECO:0000259" key="4">
    <source>
        <dbReference type="PROSITE" id="PS50932"/>
    </source>
</evidence>
<dbReference type="GO" id="GO:0003677">
    <property type="term" value="F:DNA binding"/>
    <property type="evidence" value="ECO:0007669"/>
    <property type="project" value="UniProtKB-KW"/>
</dbReference>
<dbReference type="InterPro" id="IPR000843">
    <property type="entry name" value="HTH_LacI"/>
</dbReference>
<keyword evidence="6" id="KW-1185">Reference proteome</keyword>
<dbReference type="PROSITE" id="PS50932">
    <property type="entry name" value="HTH_LACI_2"/>
    <property type="match status" value="1"/>
</dbReference>
<proteinExistence type="predicted"/>
<dbReference type="InterPro" id="IPR025997">
    <property type="entry name" value="SBP_2_dom"/>
</dbReference>
<organism evidence="5 6">
    <name type="scientific">Caproiciproducens galactitolivorans</name>
    <dbReference type="NCBI Taxonomy" id="642589"/>
    <lineage>
        <taxon>Bacteria</taxon>
        <taxon>Bacillati</taxon>
        <taxon>Bacillota</taxon>
        <taxon>Clostridia</taxon>
        <taxon>Eubacteriales</taxon>
        <taxon>Acutalibacteraceae</taxon>
        <taxon>Caproiciproducens</taxon>
    </lineage>
</organism>
<dbReference type="Pfam" id="PF13407">
    <property type="entry name" value="Peripla_BP_4"/>
    <property type="match status" value="1"/>
</dbReference>